<reference evidence="1 2" key="1">
    <citation type="submission" date="2015-09" db="EMBL/GenBank/DDBJ databases">
        <title>Genome announcement of multiple Pseudomonas syringae strains.</title>
        <authorList>
            <person name="Thakur S."/>
            <person name="Wang P.W."/>
            <person name="Gong Y."/>
            <person name="Weir B.S."/>
            <person name="Guttman D.S."/>
        </authorList>
    </citation>
    <scope>NUCLEOTIDE SEQUENCE [LARGE SCALE GENOMIC DNA]</scope>
    <source>
        <strain evidence="1 2">ICMP17524</strain>
    </source>
</reference>
<proteinExistence type="predicted"/>
<evidence type="ECO:0000313" key="2">
    <source>
        <dbReference type="Proteomes" id="UP000050356"/>
    </source>
</evidence>
<protein>
    <submittedName>
        <fullName evidence="1">Uncharacterized protein</fullName>
    </submittedName>
</protein>
<organism evidence="1 2">
    <name type="scientific">Pseudomonas syringae pv. cerasicola</name>
    <dbReference type="NCBI Taxonomy" id="264451"/>
    <lineage>
        <taxon>Bacteria</taxon>
        <taxon>Pseudomonadati</taxon>
        <taxon>Pseudomonadota</taxon>
        <taxon>Gammaproteobacteria</taxon>
        <taxon>Pseudomonadales</taxon>
        <taxon>Pseudomonadaceae</taxon>
        <taxon>Pseudomonas</taxon>
        <taxon>Pseudomonas syringae</taxon>
    </lineage>
</organism>
<dbReference type="AlphaFoldDB" id="A0A0P9N8L3"/>
<accession>A0A0P9N8L3</accession>
<name>A0A0P9N8L3_PSESX</name>
<dbReference type="PATRIC" id="fig|264451.4.peg.3353"/>
<dbReference type="EMBL" id="LJQA01000905">
    <property type="protein sequence ID" value="KPW79983.1"/>
    <property type="molecule type" value="Genomic_DNA"/>
</dbReference>
<comment type="caution">
    <text evidence="1">The sequence shown here is derived from an EMBL/GenBank/DDBJ whole genome shotgun (WGS) entry which is preliminary data.</text>
</comment>
<sequence length="259" mass="29000">MTFALPIRCIFLAFVTTAISPLVFAKMYTDSDKNDAYSPYTLYMEHCNKTQEQVDSLEAQQGPLDPKEVINSLTITSYSLSADNYTPSEMGVSAEELARCNATYAKAGKLRKQAEATLAAAQAIEDKKQKKADLIAHQNLPEYKQARSLGFKDVGNITFLKMYDDMVGDAELKSTLINVDQQCGKYLRATQYVEPYVIYTTDPRFNGPCGSVKRFAIRGTRGVNSGDWINPDAQFRYVGWQKILAPNGFKIRIQALEQL</sequence>
<evidence type="ECO:0000313" key="1">
    <source>
        <dbReference type="EMBL" id="KPW79983.1"/>
    </source>
</evidence>
<dbReference type="Proteomes" id="UP000050356">
    <property type="component" value="Unassembled WGS sequence"/>
</dbReference>
<gene>
    <name evidence="1" type="ORF">ALO50_02425</name>
</gene>
<dbReference type="RefSeq" id="WP_002555833.1">
    <property type="nucleotide sequence ID" value="NZ_LIIG01000056.1"/>
</dbReference>